<protein>
    <submittedName>
        <fullName evidence="2">Isoamylase early set domain-containing protein</fullName>
    </submittedName>
</protein>
<dbReference type="InterPro" id="IPR013783">
    <property type="entry name" value="Ig-like_fold"/>
</dbReference>
<dbReference type="Gene3D" id="2.60.40.10">
    <property type="entry name" value="Immunoglobulins"/>
    <property type="match status" value="1"/>
</dbReference>
<name>A0A8J7RII1_9BACT</name>
<comment type="caution">
    <text evidence="2">The sequence shown here is derived from an EMBL/GenBank/DDBJ whole genome shotgun (WGS) entry which is preliminary data.</text>
</comment>
<dbReference type="EMBL" id="JAFIDN010000001">
    <property type="protein sequence ID" value="MBP3191250.1"/>
    <property type="molecule type" value="Genomic_DNA"/>
</dbReference>
<proteinExistence type="predicted"/>
<dbReference type="Pfam" id="PF16561">
    <property type="entry name" value="AMPK1_CBM"/>
    <property type="match status" value="1"/>
</dbReference>
<dbReference type="InterPro" id="IPR014756">
    <property type="entry name" value="Ig_E-set"/>
</dbReference>
<dbReference type="AlphaFoldDB" id="A0A8J7RII1"/>
<dbReference type="RefSeq" id="WP_210509564.1">
    <property type="nucleotide sequence ID" value="NZ_JAFIDN010000001.1"/>
</dbReference>
<reference evidence="2" key="1">
    <citation type="submission" date="2021-02" db="EMBL/GenBank/DDBJ databases">
        <title>Natronogracilivirga saccharolytica gen. nov. sp. nov. a new anaerobic, haloalkiliphilic carbohydrate-fermenting bacterium from soda lake and proposing of Cyclonatronumiaceae fam. nov. in the phylum Balneolaeota.</title>
        <authorList>
            <person name="Zhilina T.N."/>
            <person name="Sorokin D.Y."/>
            <person name="Zavarzina D.G."/>
            <person name="Toshchakov S.V."/>
            <person name="Kublanov I.V."/>
        </authorList>
    </citation>
    <scope>NUCLEOTIDE SEQUENCE</scope>
    <source>
        <strain evidence="2">Z-1702</strain>
    </source>
</reference>
<dbReference type="InterPro" id="IPR032640">
    <property type="entry name" value="AMPK1_CBM"/>
</dbReference>
<keyword evidence="3" id="KW-1185">Reference proteome</keyword>
<evidence type="ECO:0000313" key="3">
    <source>
        <dbReference type="Proteomes" id="UP000673975"/>
    </source>
</evidence>
<dbReference type="Proteomes" id="UP000673975">
    <property type="component" value="Unassembled WGS sequence"/>
</dbReference>
<gene>
    <name evidence="2" type="ORF">NATSA_01100</name>
</gene>
<sequence length="99" mass="11456">MIEKKFTPKRTICKVTFRVPEDWAEKEVAVVGDFNEWDTEANKLEQKNGSWETTLRLSPQSEYRFRYLLDGERWANDDSADGYATNPYGTEDSILVIGS</sequence>
<evidence type="ECO:0000313" key="2">
    <source>
        <dbReference type="EMBL" id="MBP3191250.1"/>
    </source>
</evidence>
<dbReference type="SUPFAM" id="SSF81296">
    <property type="entry name" value="E set domains"/>
    <property type="match status" value="1"/>
</dbReference>
<organism evidence="2 3">
    <name type="scientific">Natronogracilivirga saccharolytica</name>
    <dbReference type="NCBI Taxonomy" id="2812953"/>
    <lineage>
        <taxon>Bacteria</taxon>
        <taxon>Pseudomonadati</taxon>
        <taxon>Balneolota</taxon>
        <taxon>Balneolia</taxon>
        <taxon>Balneolales</taxon>
        <taxon>Cyclonatronaceae</taxon>
        <taxon>Natronogracilivirga</taxon>
    </lineage>
</organism>
<evidence type="ECO:0000259" key="1">
    <source>
        <dbReference type="Pfam" id="PF16561"/>
    </source>
</evidence>
<feature type="domain" description="AMP-activated protein kinase glycogen-binding" evidence="1">
    <location>
        <begin position="26"/>
        <end position="79"/>
    </location>
</feature>
<dbReference type="CDD" id="cd07184">
    <property type="entry name" value="E_set_Isoamylase_like_N"/>
    <property type="match status" value="1"/>
</dbReference>
<accession>A0A8J7RII1</accession>